<dbReference type="Pfam" id="PF03189">
    <property type="entry name" value="Otopetrin"/>
    <property type="match status" value="3"/>
</dbReference>
<dbReference type="GO" id="GO:0005886">
    <property type="term" value="C:plasma membrane"/>
    <property type="evidence" value="ECO:0007669"/>
    <property type="project" value="UniProtKB-SubCell"/>
</dbReference>
<evidence type="ECO:0000256" key="9">
    <source>
        <dbReference type="ARBA" id="ARBA00023136"/>
    </source>
</evidence>
<evidence type="ECO:0000256" key="7">
    <source>
        <dbReference type="ARBA" id="ARBA00022989"/>
    </source>
</evidence>
<dbReference type="CTD" id="92736"/>
<evidence type="ECO:0000256" key="3">
    <source>
        <dbReference type="ARBA" id="ARBA00022448"/>
    </source>
</evidence>
<dbReference type="GeneID" id="106485661"/>
<feature type="transmembrane region" description="Helical" evidence="12">
    <location>
        <begin position="63"/>
        <end position="83"/>
    </location>
</feature>
<feature type="transmembrane region" description="Helical" evidence="12">
    <location>
        <begin position="530"/>
        <end position="551"/>
    </location>
</feature>
<dbReference type="InterPro" id="IPR004878">
    <property type="entry name" value="Otopetrin"/>
</dbReference>
<keyword evidence="5 12" id="KW-0812">Transmembrane</keyword>
<dbReference type="Proteomes" id="UP001652627">
    <property type="component" value="Chromosome 19"/>
</dbReference>
<feature type="transmembrane region" description="Helical" evidence="12">
    <location>
        <begin position="571"/>
        <end position="598"/>
    </location>
</feature>
<dbReference type="OrthoDB" id="6429739at2759"/>
<evidence type="ECO:0000256" key="10">
    <source>
        <dbReference type="ARBA" id="ARBA00023303"/>
    </source>
</evidence>
<protein>
    <submittedName>
        <fullName evidence="14">Proton channel OTOP2</fullName>
    </submittedName>
</protein>
<feature type="region of interest" description="Disordered" evidence="11">
    <location>
        <begin position="1"/>
        <end position="54"/>
    </location>
</feature>
<evidence type="ECO:0000256" key="12">
    <source>
        <dbReference type="SAM" id="Phobius"/>
    </source>
</evidence>
<dbReference type="PANTHER" id="PTHR21522">
    <property type="entry name" value="PROTON CHANNEL OTOP"/>
    <property type="match status" value="1"/>
</dbReference>
<keyword evidence="10" id="KW-0407">Ion channel</keyword>
<dbReference type="AlphaFoldDB" id="A0A8B7IMI9"/>
<evidence type="ECO:0000256" key="4">
    <source>
        <dbReference type="ARBA" id="ARBA00022475"/>
    </source>
</evidence>
<dbReference type="KEGG" id="aam:106485661"/>
<feature type="transmembrane region" description="Helical" evidence="12">
    <location>
        <begin position="315"/>
        <end position="341"/>
    </location>
</feature>
<name>A0A8B7IMI9_9AVES</name>
<organism evidence="13 14">
    <name type="scientific">Apteryx mantelli</name>
    <name type="common">North Island brown kiwi</name>
    <dbReference type="NCBI Taxonomy" id="2696672"/>
    <lineage>
        <taxon>Eukaryota</taxon>
        <taxon>Metazoa</taxon>
        <taxon>Chordata</taxon>
        <taxon>Craniata</taxon>
        <taxon>Vertebrata</taxon>
        <taxon>Euteleostomi</taxon>
        <taxon>Archelosauria</taxon>
        <taxon>Archosauria</taxon>
        <taxon>Dinosauria</taxon>
        <taxon>Saurischia</taxon>
        <taxon>Theropoda</taxon>
        <taxon>Coelurosauria</taxon>
        <taxon>Aves</taxon>
        <taxon>Palaeognathae</taxon>
        <taxon>Apterygiformes</taxon>
        <taxon>Apterygidae</taxon>
        <taxon>Apteryx</taxon>
    </lineage>
</organism>
<feature type="transmembrane region" description="Helical" evidence="12">
    <location>
        <begin position="95"/>
        <end position="115"/>
    </location>
</feature>
<feature type="transmembrane region" description="Helical" evidence="12">
    <location>
        <begin position="170"/>
        <end position="189"/>
    </location>
</feature>
<keyword evidence="3" id="KW-0813">Transport</keyword>
<feature type="transmembrane region" description="Helical" evidence="12">
    <location>
        <begin position="273"/>
        <end position="294"/>
    </location>
</feature>
<dbReference type="PANTHER" id="PTHR21522:SF35">
    <property type="entry name" value="PROTON CHANNEL OTOP2"/>
    <property type="match status" value="1"/>
</dbReference>
<evidence type="ECO:0000313" key="13">
    <source>
        <dbReference type="Proteomes" id="UP001652627"/>
    </source>
</evidence>
<gene>
    <name evidence="14" type="primary">OTOP2</name>
</gene>
<keyword evidence="6" id="KW-0375">Hydrogen ion transport</keyword>
<proteinExistence type="inferred from homology"/>
<evidence type="ECO:0000256" key="5">
    <source>
        <dbReference type="ARBA" id="ARBA00022692"/>
    </source>
</evidence>
<sequence>MTEEPVRKDSEIRRPNASMGCGHKDDKASLASSQTASFSHSHQPHQRPSPSASKEVWKKGGRMFSILLAVHLALLACTLVSSGAFEKIAVHDYDVFFLLTIMMLVVIVWMIFYLVSTSRCPDAILCKDSHAGPVWLRGGLILFAIFSLVMDVFKIGYYSSFYSCLSAIKIIYPIVQAIFVIVQTYFLWVSAKDCIHVHLNVTRCGLMLTLTTNLAVWMSAVTDESVHKAHSKLKKNMTEEIFKWLMKAGMRSSSNEECNCNSQICQIFKNGYFWLYPFNIEYSLFASAMVYVMWKNVGRFIDHHSHHIHRLKFRLFRRTFFVGIVLGLIILVSGLGVLIVYEVRVNSSNESSKKKEALTMYYIFNIVCLGLMSLVCIGGSVIYRFDKRDMDRHKNPTRTLDVALLMGAALGQYAISYYSIVAIVASTARDAISALNLIYALLMIAQHTFQNVFIIEGLHRQPPKEDRKRDPHQKDPYGLTFVNVNAVSLRVPDSGSTLAPSTVPGIEAIHPSELVQSLAGPKKMNWRRKFLREISMFLLLSNIILWIMPAFGARPQFDNDKELNFYGDSMWPAIVDICLPFGIFYRMHAVASLLEVYIMS</sequence>
<comment type="subcellular location">
    <subcellularLocation>
        <location evidence="1">Cell membrane</location>
        <topology evidence="1">Multi-pass membrane protein</topology>
    </subcellularLocation>
</comment>
<evidence type="ECO:0000256" key="11">
    <source>
        <dbReference type="SAM" id="MobiDB-lite"/>
    </source>
</evidence>
<evidence type="ECO:0000256" key="8">
    <source>
        <dbReference type="ARBA" id="ARBA00023065"/>
    </source>
</evidence>
<evidence type="ECO:0000256" key="6">
    <source>
        <dbReference type="ARBA" id="ARBA00022781"/>
    </source>
</evidence>
<dbReference type="GO" id="GO:0015252">
    <property type="term" value="F:proton channel activity"/>
    <property type="evidence" value="ECO:0007669"/>
    <property type="project" value="InterPro"/>
</dbReference>
<accession>A0A8B7IMI9</accession>
<keyword evidence="7 12" id="KW-1133">Transmembrane helix</keyword>
<feature type="compositionally biased region" description="Polar residues" evidence="11">
    <location>
        <begin position="30"/>
        <end position="52"/>
    </location>
</feature>
<dbReference type="RefSeq" id="XP_013799539.1">
    <property type="nucleotide sequence ID" value="XM_013944085.2"/>
</dbReference>
<evidence type="ECO:0000256" key="2">
    <source>
        <dbReference type="ARBA" id="ARBA00006513"/>
    </source>
</evidence>
<evidence type="ECO:0000256" key="1">
    <source>
        <dbReference type="ARBA" id="ARBA00004651"/>
    </source>
</evidence>
<keyword evidence="8" id="KW-0406">Ion transport</keyword>
<feature type="transmembrane region" description="Helical" evidence="12">
    <location>
        <begin position="361"/>
        <end position="383"/>
    </location>
</feature>
<keyword evidence="9 12" id="KW-0472">Membrane</keyword>
<evidence type="ECO:0000313" key="14">
    <source>
        <dbReference type="RefSeq" id="XP_013799539.1"/>
    </source>
</evidence>
<reference evidence="14" key="1">
    <citation type="submission" date="2025-08" db="UniProtKB">
        <authorList>
            <consortium name="RefSeq"/>
        </authorList>
    </citation>
    <scope>IDENTIFICATION</scope>
    <source>
        <tissue evidence="14">Blood</tissue>
    </source>
</reference>
<keyword evidence="4" id="KW-1003">Cell membrane</keyword>
<feature type="transmembrane region" description="Helical" evidence="12">
    <location>
        <begin position="403"/>
        <end position="425"/>
    </location>
</feature>
<feature type="transmembrane region" description="Helical" evidence="12">
    <location>
        <begin position="135"/>
        <end position="158"/>
    </location>
</feature>
<feature type="compositionally biased region" description="Basic and acidic residues" evidence="11">
    <location>
        <begin position="1"/>
        <end position="14"/>
    </location>
</feature>
<comment type="similarity">
    <text evidence="2">Belongs to the otopetrin family.</text>
</comment>
<keyword evidence="13" id="KW-1185">Reference proteome</keyword>